<dbReference type="OrthoDB" id="7596619at2"/>
<comment type="caution">
    <text evidence="1">The sequence shown here is derived from an EMBL/GenBank/DDBJ whole genome shotgun (WGS) entry which is preliminary data.</text>
</comment>
<dbReference type="AlphaFoldDB" id="A0A4Q0S1J6"/>
<gene>
    <name evidence="1" type="ORF">XH99_22300</name>
</gene>
<evidence type="ECO:0000313" key="2">
    <source>
        <dbReference type="Proteomes" id="UP000289546"/>
    </source>
</evidence>
<name>A0A4Q0S1J6_9BRAD</name>
<proteinExistence type="predicted"/>
<organism evidence="1 2">
    <name type="scientific">Bradyrhizobium nanningense</name>
    <dbReference type="NCBI Taxonomy" id="1325118"/>
    <lineage>
        <taxon>Bacteria</taxon>
        <taxon>Pseudomonadati</taxon>
        <taxon>Pseudomonadota</taxon>
        <taxon>Alphaproteobacteria</taxon>
        <taxon>Hyphomicrobiales</taxon>
        <taxon>Nitrobacteraceae</taxon>
        <taxon>Bradyrhizobium</taxon>
    </lineage>
</organism>
<reference evidence="1 2" key="1">
    <citation type="submission" date="2015-04" db="EMBL/GenBank/DDBJ databases">
        <title>Comparative genomics of rhizobia nodulating Arachis hypogaea in China.</title>
        <authorList>
            <person name="Li Y."/>
        </authorList>
    </citation>
    <scope>NUCLEOTIDE SEQUENCE [LARGE SCALE GENOMIC DNA]</scope>
    <source>
        <strain evidence="1 2">CCBAU 51757</strain>
    </source>
</reference>
<protein>
    <submittedName>
        <fullName evidence="1">Uncharacterized protein</fullName>
    </submittedName>
</protein>
<accession>A0A4Q0S1J6</accession>
<sequence>MTHRWAAQIEYNNGEPLKVVAFEELVELHDIVELGPDWHTIDQIVITLKRRVTPAPLKKLD</sequence>
<dbReference type="RefSeq" id="WP_128920075.1">
    <property type="nucleotide sequence ID" value="NZ_LBJC01000030.1"/>
</dbReference>
<evidence type="ECO:0000313" key="1">
    <source>
        <dbReference type="EMBL" id="RXH25842.1"/>
    </source>
</evidence>
<keyword evidence="2" id="KW-1185">Reference proteome</keyword>
<dbReference type="EMBL" id="LBJQ01000084">
    <property type="protein sequence ID" value="RXH25842.1"/>
    <property type="molecule type" value="Genomic_DNA"/>
</dbReference>
<dbReference type="Proteomes" id="UP000289546">
    <property type="component" value="Unassembled WGS sequence"/>
</dbReference>